<dbReference type="AlphaFoldDB" id="A0A1A9UZS5"/>
<accession>A0A1A9UZS5</accession>
<reference evidence="1" key="1">
    <citation type="submission" date="2020-05" db="UniProtKB">
        <authorList>
            <consortium name="EnsemblMetazoa"/>
        </authorList>
    </citation>
    <scope>IDENTIFICATION</scope>
    <source>
        <strain evidence="1">TTRI</strain>
    </source>
</reference>
<protein>
    <submittedName>
        <fullName evidence="1">Uncharacterized protein</fullName>
    </submittedName>
</protein>
<sequence length="277" mass="32733">MDMKEKKLQFSDVIKTNSFTSRSETVVLPGSLQTLDQINCQSRIIDNKFCYHNRHQQYHHSHRYQSNEGAGNGTALHEISTKYENEKCHRKPCCYPENVRWQLNEIFLERLKNIIRNGDNKEMKLVTYQEWVDILQKVLSLIINNTEELESDLVEHLERTRQMNSQRREDLMNDLTKCRRDIHALIGFVQNAYENDRWDFQHVTFETISWFQILGTNDPNTLHDRKAENKAMREQTLFAGGEIWKVRRQAEPIRNPMLTIFGFLCAIFEDGAAALLR</sequence>
<organism evidence="1 2">
    <name type="scientific">Glossina austeni</name>
    <name type="common">Savannah tsetse fly</name>
    <dbReference type="NCBI Taxonomy" id="7395"/>
    <lineage>
        <taxon>Eukaryota</taxon>
        <taxon>Metazoa</taxon>
        <taxon>Ecdysozoa</taxon>
        <taxon>Arthropoda</taxon>
        <taxon>Hexapoda</taxon>
        <taxon>Insecta</taxon>
        <taxon>Pterygota</taxon>
        <taxon>Neoptera</taxon>
        <taxon>Endopterygota</taxon>
        <taxon>Diptera</taxon>
        <taxon>Brachycera</taxon>
        <taxon>Muscomorpha</taxon>
        <taxon>Hippoboscoidea</taxon>
        <taxon>Glossinidae</taxon>
        <taxon>Glossina</taxon>
    </lineage>
</organism>
<evidence type="ECO:0000313" key="1">
    <source>
        <dbReference type="EnsemblMetazoa" id="GAUT021133-PA"/>
    </source>
</evidence>
<proteinExistence type="predicted"/>
<dbReference type="Proteomes" id="UP000078200">
    <property type="component" value="Unassembled WGS sequence"/>
</dbReference>
<evidence type="ECO:0000313" key="2">
    <source>
        <dbReference type="Proteomes" id="UP000078200"/>
    </source>
</evidence>
<dbReference type="STRING" id="7395.A0A1A9UZS5"/>
<name>A0A1A9UZS5_GLOAU</name>
<keyword evidence="2" id="KW-1185">Reference proteome</keyword>
<dbReference type="VEuPathDB" id="VectorBase:GAUT021133"/>
<dbReference type="EnsemblMetazoa" id="GAUT021133-RA">
    <property type="protein sequence ID" value="GAUT021133-PA"/>
    <property type="gene ID" value="GAUT021133"/>
</dbReference>